<reference evidence="2 3" key="1">
    <citation type="journal article" date="2014" name="Agronomy (Basel)">
        <title>A Draft Genome Sequence for Ensete ventricosum, the Drought-Tolerant Tree Against Hunger.</title>
        <authorList>
            <person name="Harrison J."/>
            <person name="Moore K.A."/>
            <person name="Paszkiewicz K."/>
            <person name="Jones T."/>
            <person name="Grant M."/>
            <person name="Ambacheew D."/>
            <person name="Muzemil S."/>
            <person name="Studholme D.J."/>
        </authorList>
    </citation>
    <scope>NUCLEOTIDE SEQUENCE [LARGE SCALE GENOMIC DNA]</scope>
</reference>
<feature type="region of interest" description="Disordered" evidence="1">
    <location>
        <begin position="39"/>
        <end position="102"/>
    </location>
</feature>
<proteinExistence type="predicted"/>
<evidence type="ECO:0000313" key="2">
    <source>
        <dbReference type="EMBL" id="RRT74293.1"/>
    </source>
</evidence>
<dbReference type="EMBL" id="AMZH03002815">
    <property type="protein sequence ID" value="RRT74293.1"/>
    <property type="molecule type" value="Genomic_DNA"/>
</dbReference>
<sequence length="235" mass="26075">MDLARLHGMLKVLTGQPGSTTRAIVSSLEVQEVPAEAALRSATAPTLKRPSEGLMPPPEGSSRAHKRVKVTVGKHKSRCDDGSSQAHSKCKEPTALGGEPAQPTYCHPKSMRELFKMIVHKNDVGYYALQMTDLPPWDPDLEMQARWEALKNSGHHYQMALLDHIHDAGRLITIMVHRVTNLEKEITEWKSGGVLEVVVVAEQRAIMAEQQAVDLHVENKKLLAKLAEATQRLDF</sequence>
<gene>
    <name evidence="2" type="ORF">B296_00028471</name>
</gene>
<protein>
    <submittedName>
        <fullName evidence="2">Uncharacterized protein</fullName>
    </submittedName>
</protein>
<dbReference type="Proteomes" id="UP000287651">
    <property type="component" value="Unassembled WGS sequence"/>
</dbReference>
<feature type="compositionally biased region" description="Basic residues" evidence="1">
    <location>
        <begin position="63"/>
        <end position="77"/>
    </location>
</feature>
<comment type="caution">
    <text evidence="2">The sequence shown here is derived from an EMBL/GenBank/DDBJ whole genome shotgun (WGS) entry which is preliminary data.</text>
</comment>
<dbReference type="AlphaFoldDB" id="A0A427ADH9"/>
<evidence type="ECO:0000256" key="1">
    <source>
        <dbReference type="SAM" id="MobiDB-lite"/>
    </source>
</evidence>
<name>A0A427ADH9_ENSVE</name>
<evidence type="ECO:0000313" key="3">
    <source>
        <dbReference type="Proteomes" id="UP000287651"/>
    </source>
</evidence>
<accession>A0A427ADH9</accession>
<organism evidence="2 3">
    <name type="scientific">Ensete ventricosum</name>
    <name type="common">Abyssinian banana</name>
    <name type="synonym">Musa ensete</name>
    <dbReference type="NCBI Taxonomy" id="4639"/>
    <lineage>
        <taxon>Eukaryota</taxon>
        <taxon>Viridiplantae</taxon>
        <taxon>Streptophyta</taxon>
        <taxon>Embryophyta</taxon>
        <taxon>Tracheophyta</taxon>
        <taxon>Spermatophyta</taxon>
        <taxon>Magnoliopsida</taxon>
        <taxon>Liliopsida</taxon>
        <taxon>Zingiberales</taxon>
        <taxon>Musaceae</taxon>
        <taxon>Ensete</taxon>
    </lineage>
</organism>